<comment type="caution">
    <text evidence="2">The sequence shown here is derived from an EMBL/GenBank/DDBJ whole genome shotgun (WGS) entry which is preliminary data.</text>
</comment>
<evidence type="ECO:0000313" key="2">
    <source>
        <dbReference type="EMBL" id="KJK51781.1"/>
    </source>
</evidence>
<reference evidence="2 3" key="1">
    <citation type="submission" date="2015-02" db="EMBL/GenBank/DDBJ databases">
        <authorList>
            <person name="Ju K.-S."/>
            <person name="Doroghazi J.R."/>
            <person name="Metcalf W."/>
        </authorList>
    </citation>
    <scope>NUCLEOTIDE SEQUENCE [LARGE SCALE GENOMIC DNA]</scope>
    <source>
        <strain evidence="2 3">NRRL B-16140</strain>
    </source>
</reference>
<dbReference type="InterPro" id="IPR010982">
    <property type="entry name" value="Lambda_DNA-bd_dom_sf"/>
</dbReference>
<feature type="domain" description="HTH cro/C1-type" evidence="1">
    <location>
        <begin position="17"/>
        <end position="72"/>
    </location>
</feature>
<protein>
    <recommendedName>
        <fullName evidence="1">HTH cro/C1-type domain-containing protein</fullName>
    </recommendedName>
</protein>
<dbReference type="CDD" id="cd00093">
    <property type="entry name" value="HTH_XRE"/>
    <property type="match status" value="1"/>
</dbReference>
<dbReference type="GO" id="GO:0003677">
    <property type="term" value="F:DNA binding"/>
    <property type="evidence" value="ECO:0007669"/>
    <property type="project" value="InterPro"/>
</dbReference>
<dbReference type="Pfam" id="PF13560">
    <property type="entry name" value="HTH_31"/>
    <property type="match status" value="1"/>
</dbReference>
<organism evidence="2 3">
    <name type="scientific">Lentzea aerocolonigenes</name>
    <name type="common">Lechevalieria aerocolonigenes</name>
    <name type="synonym">Saccharothrix aerocolonigenes</name>
    <dbReference type="NCBI Taxonomy" id="68170"/>
    <lineage>
        <taxon>Bacteria</taxon>
        <taxon>Bacillati</taxon>
        <taxon>Actinomycetota</taxon>
        <taxon>Actinomycetes</taxon>
        <taxon>Pseudonocardiales</taxon>
        <taxon>Pseudonocardiaceae</taxon>
        <taxon>Lentzea</taxon>
    </lineage>
</organism>
<evidence type="ECO:0000259" key="1">
    <source>
        <dbReference type="PROSITE" id="PS50943"/>
    </source>
</evidence>
<evidence type="ECO:0000313" key="3">
    <source>
        <dbReference type="Proteomes" id="UP000033393"/>
    </source>
</evidence>
<accession>A0A0F0HA92</accession>
<dbReference type="Gene3D" id="1.10.260.40">
    <property type="entry name" value="lambda repressor-like DNA-binding domains"/>
    <property type="match status" value="1"/>
</dbReference>
<dbReference type="InterPro" id="IPR043917">
    <property type="entry name" value="DUF5753"/>
</dbReference>
<dbReference type="EMBL" id="JYJG01000027">
    <property type="protein sequence ID" value="KJK51781.1"/>
    <property type="molecule type" value="Genomic_DNA"/>
</dbReference>
<proteinExistence type="predicted"/>
<dbReference type="RefSeq" id="WP_045310279.1">
    <property type="nucleotide sequence ID" value="NZ_JYJG01000027.1"/>
</dbReference>
<dbReference type="PROSITE" id="PS50943">
    <property type="entry name" value="HTH_CROC1"/>
    <property type="match status" value="1"/>
</dbReference>
<dbReference type="InterPro" id="IPR001387">
    <property type="entry name" value="Cro/C1-type_HTH"/>
</dbReference>
<dbReference type="Proteomes" id="UP000033393">
    <property type="component" value="Unassembled WGS sequence"/>
</dbReference>
<sequence>MTAIISTAYSRLLGDELRQLRESCTSFNGRAMAVHLGWDPSKVSNIERGKARATEVDLAQFMATCGKDLSYVEGFHDRYRNAFDPCTVTRSDNLRTLVLAESMATKIYSYEVVNVHGLVQTEHYARALFTDAKLEPPEDIEMCVQARMARQAVLRRPHRPECVFYVHELALRRRFGDAQVMMEQYKRLLHRTHVFRIVPESVSTLRSPCQLFEFGKASPVVYTETDMAQVFAQDDKAVTRAKKHFQRLNVLALDEERSRKMLMEYAHGLREDFNDPGIGVA</sequence>
<dbReference type="AlphaFoldDB" id="A0A0F0HA92"/>
<dbReference type="OrthoDB" id="3672921at2"/>
<dbReference type="SUPFAM" id="SSF47413">
    <property type="entry name" value="lambda repressor-like DNA-binding domains"/>
    <property type="match status" value="1"/>
</dbReference>
<gene>
    <name evidence="2" type="ORF">UK23_05560</name>
</gene>
<keyword evidence="3" id="KW-1185">Reference proteome</keyword>
<dbReference type="PATRIC" id="fig|68170.10.peg.6675"/>
<dbReference type="Pfam" id="PF19054">
    <property type="entry name" value="DUF5753"/>
    <property type="match status" value="1"/>
</dbReference>
<name>A0A0F0HA92_LENAE</name>